<evidence type="ECO:0008006" key="9">
    <source>
        <dbReference type="Google" id="ProtNLM"/>
    </source>
</evidence>
<evidence type="ECO:0000256" key="2">
    <source>
        <dbReference type="ARBA" id="ARBA00022705"/>
    </source>
</evidence>
<evidence type="ECO:0000256" key="5">
    <source>
        <dbReference type="ARBA" id="ARBA00022880"/>
    </source>
</evidence>
<dbReference type="EMBL" id="BDGJ01000023">
    <property type="protein sequence ID" value="GAW91617.1"/>
    <property type="molecule type" value="Genomic_DNA"/>
</dbReference>
<keyword evidence="2" id="KW-0235">DNA replication</keyword>
<organism evidence="7 8">
    <name type="scientific">Calderihabitans maritimus</name>
    <dbReference type="NCBI Taxonomy" id="1246530"/>
    <lineage>
        <taxon>Bacteria</taxon>
        <taxon>Bacillati</taxon>
        <taxon>Bacillota</taxon>
        <taxon>Clostridia</taxon>
        <taxon>Neomoorellales</taxon>
        <taxon>Calderihabitantaceae</taxon>
        <taxon>Calderihabitans</taxon>
    </lineage>
</organism>
<keyword evidence="1" id="KW-0963">Cytoplasm</keyword>
<evidence type="ECO:0000313" key="8">
    <source>
        <dbReference type="Proteomes" id="UP000197032"/>
    </source>
</evidence>
<proteinExistence type="predicted"/>
<gene>
    <name evidence="7" type="ORF">KKC1_07780</name>
</gene>
<dbReference type="RefSeq" id="WP_202819929.1">
    <property type="nucleotide sequence ID" value="NZ_BDGJ01000023.1"/>
</dbReference>
<keyword evidence="8" id="KW-1185">Reference proteome</keyword>
<dbReference type="AlphaFoldDB" id="A0A1Z5HQH4"/>
<keyword evidence="3" id="KW-0479">Metal-binding</keyword>
<dbReference type="InterPro" id="IPR010377">
    <property type="entry name" value="YabA"/>
</dbReference>
<keyword evidence="6" id="KW-0175">Coiled coil</keyword>
<reference evidence="8" key="1">
    <citation type="journal article" date="2017" name="Appl. Environ. Microbiol.">
        <title>Genomic analysis of Calderihabitans maritimus KKC1, a thermophilic hydrogenogenic carboxydotrophic bacterium isolated from marine sediment.</title>
        <authorList>
            <person name="Omae K."/>
            <person name="Yoneda Y."/>
            <person name="Fukuyama Y."/>
            <person name="Yoshida T."/>
            <person name="Sako Y."/>
        </authorList>
    </citation>
    <scope>NUCLEOTIDE SEQUENCE [LARGE SCALE GENOMIC DNA]</scope>
    <source>
        <strain evidence="8">KKC1</strain>
    </source>
</reference>
<evidence type="ECO:0000313" key="7">
    <source>
        <dbReference type="EMBL" id="GAW91617.1"/>
    </source>
</evidence>
<evidence type="ECO:0000256" key="1">
    <source>
        <dbReference type="ARBA" id="ARBA00022490"/>
    </source>
</evidence>
<name>A0A1Z5HQH4_9FIRM</name>
<dbReference type="Proteomes" id="UP000197032">
    <property type="component" value="Unassembled WGS sequence"/>
</dbReference>
<sequence length="96" mass="11312">MKLTESLIELEEKLNAILAEVRNLKMHIYALEEENERLRAKLYEERAQGNAFDNLSRLYDEGFHVCPPHFARARKAGNDCLFCISFLQKERKQNNK</sequence>
<dbReference type="GO" id="GO:0046872">
    <property type="term" value="F:metal ion binding"/>
    <property type="evidence" value="ECO:0007669"/>
    <property type="project" value="UniProtKB-KW"/>
</dbReference>
<dbReference type="Gene3D" id="1.20.5.340">
    <property type="match status" value="1"/>
</dbReference>
<evidence type="ECO:0000256" key="6">
    <source>
        <dbReference type="SAM" id="Coils"/>
    </source>
</evidence>
<dbReference type="GO" id="GO:0008156">
    <property type="term" value="P:negative regulation of DNA replication"/>
    <property type="evidence" value="ECO:0007669"/>
    <property type="project" value="UniProtKB-KW"/>
</dbReference>
<dbReference type="GO" id="GO:0006260">
    <property type="term" value="P:DNA replication"/>
    <property type="evidence" value="ECO:0007669"/>
    <property type="project" value="UniProtKB-KW"/>
</dbReference>
<evidence type="ECO:0000256" key="3">
    <source>
        <dbReference type="ARBA" id="ARBA00022723"/>
    </source>
</evidence>
<keyword evidence="4" id="KW-0862">Zinc</keyword>
<accession>A0A1Z5HQH4</accession>
<protein>
    <recommendedName>
        <fullName evidence="9">DNA replication initiation control protein YabA</fullName>
    </recommendedName>
</protein>
<dbReference type="Pfam" id="PF06156">
    <property type="entry name" value="YabA"/>
    <property type="match status" value="1"/>
</dbReference>
<feature type="coiled-coil region" evidence="6">
    <location>
        <begin position="7"/>
        <end position="48"/>
    </location>
</feature>
<evidence type="ECO:0000256" key="4">
    <source>
        <dbReference type="ARBA" id="ARBA00022833"/>
    </source>
</evidence>
<keyword evidence="5" id="KW-0236">DNA replication inhibitor</keyword>
<comment type="caution">
    <text evidence="7">The sequence shown here is derived from an EMBL/GenBank/DDBJ whole genome shotgun (WGS) entry which is preliminary data.</text>
</comment>